<feature type="region of interest" description="Disordered" evidence="1">
    <location>
        <begin position="155"/>
        <end position="178"/>
    </location>
</feature>
<keyword evidence="2" id="KW-0472">Membrane</keyword>
<feature type="transmembrane region" description="Helical" evidence="2">
    <location>
        <begin position="252"/>
        <end position="276"/>
    </location>
</feature>
<reference evidence="3 4" key="1">
    <citation type="submission" date="2013-11" db="EMBL/GenBank/DDBJ databases">
        <title>Draft genome of the bovine lungworm Dictyocaulus viviparus.</title>
        <authorList>
            <person name="Mitreva M."/>
        </authorList>
    </citation>
    <scope>NUCLEOTIDE SEQUENCE [LARGE SCALE GENOMIC DNA]</scope>
    <source>
        <strain evidence="3 4">HannoverDv2000</strain>
    </source>
</reference>
<keyword evidence="2" id="KW-1133">Transmembrane helix</keyword>
<evidence type="ECO:0000256" key="1">
    <source>
        <dbReference type="SAM" id="MobiDB-lite"/>
    </source>
</evidence>
<feature type="compositionally biased region" description="Polar residues" evidence="1">
    <location>
        <begin position="169"/>
        <end position="178"/>
    </location>
</feature>
<protein>
    <submittedName>
        <fullName evidence="3">Uncharacterized protein</fullName>
    </submittedName>
</protein>
<evidence type="ECO:0000313" key="3">
    <source>
        <dbReference type="EMBL" id="KJH46701.1"/>
    </source>
</evidence>
<evidence type="ECO:0000313" key="4">
    <source>
        <dbReference type="Proteomes" id="UP000053766"/>
    </source>
</evidence>
<keyword evidence="4" id="KW-1185">Reference proteome</keyword>
<evidence type="ECO:0000256" key="2">
    <source>
        <dbReference type="SAM" id="Phobius"/>
    </source>
</evidence>
<gene>
    <name evidence="3" type="ORF">DICVIV_07225</name>
</gene>
<keyword evidence="2" id="KW-0812">Transmembrane</keyword>
<proteinExistence type="predicted"/>
<dbReference type="AlphaFoldDB" id="A0A0D8XWJ2"/>
<accession>A0A0D8XWJ2</accession>
<dbReference type="EMBL" id="KN716339">
    <property type="protein sequence ID" value="KJH46701.1"/>
    <property type="molecule type" value="Genomic_DNA"/>
</dbReference>
<dbReference type="Proteomes" id="UP000053766">
    <property type="component" value="Unassembled WGS sequence"/>
</dbReference>
<name>A0A0D8XWJ2_DICVI</name>
<organism evidence="3 4">
    <name type="scientific">Dictyocaulus viviparus</name>
    <name type="common">Bovine lungworm</name>
    <dbReference type="NCBI Taxonomy" id="29172"/>
    <lineage>
        <taxon>Eukaryota</taxon>
        <taxon>Metazoa</taxon>
        <taxon>Ecdysozoa</taxon>
        <taxon>Nematoda</taxon>
        <taxon>Chromadorea</taxon>
        <taxon>Rhabditida</taxon>
        <taxon>Rhabditina</taxon>
        <taxon>Rhabditomorpha</taxon>
        <taxon>Strongyloidea</taxon>
        <taxon>Metastrongylidae</taxon>
        <taxon>Dictyocaulus</taxon>
    </lineage>
</organism>
<reference evidence="4" key="2">
    <citation type="journal article" date="2016" name="Sci. Rep.">
        <title>Dictyocaulus viviparus genome, variome and transcriptome elucidate lungworm biology and support future intervention.</title>
        <authorList>
            <person name="McNulty S.N."/>
            <person name="Strube C."/>
            <person name="Rosa B.A."/>
            <person name="Martin J.C."/>
            <person name="Tyagi R."/>
            <person name="Choi Y.J."/>
            <person name="Wang Q."/>
            <person name="Hallsworth Pepin K."/>
            <person name="Zhang X."/>
            <person name="Ozersky P."/>
            <person name="Wilson R.K."/>
            <person name="Sternberg P.W."/>
            <person name="Gasser R.B."/>
            <person name="Mitreva M."/>
        </authorList>
    </citation>
    <scope>NUCLEOTIDE SEQUENCE [LARGE SCALE GENOMIC DNA]</scope>
    <source>
        <strain evidence="4">HannoverDv2000</strain>
    </source>
</reference>
<sequence length="319" mass="35799">MGVDISLMVVISTLITSYALIHKRCAWMSDDSDEFKIQEFIAKEENVSCIVRFRNVCTKPRRTLSYKRREDHADESLSASCEVDGDEVVCYCHESLCNVNGNKEFQEAITVKPLSNSTLQSCLIAHLTHGVIPGGENQTSESRLTREGNVLLSATHSTTDTPGIRGTSIAGTRGSNGANDIPGTPSAPDQMLPDYSNYSRNGTDISDNKTSLRKKFIIMIYRLFGIPPLNTITNMNRNTDELSEPIKIRRSFFVVIAVGIIVLSAMIVLMTFYFVLKRLKQEDIEDEAISEAERRIWQDISNRSISNSFKPLRYSRDIL</sequence>